<name>A0A5S4YJP3_9BRAD</name>
<evidence type="ECO:0000256" key="1">
    <source>
        <dbReference type="SAM" id="MobiDB-lite"/>
    </source>
</evidence>
<gene>
    <name evidence="2" type="ORF">FXV83_21000</name>
</gene>
<keyword evidence="3" id="KW-1185">Reference proteome</keyword>
<feature type="compositionally biased region" description="Low complexity" evidence="1">
    <location>
        <begin position="59"/>
        <end position="75"/>
    </location>
</feature>
<proteinExistence type="predicted"/>
<reference evidence="2 3" key="1">
    <citation type="submission" date="2019-08" db="EMBL/GenBank/DDBJ databases">
        <title>Bradyrhizobium hipponensis sp. nov., a rhizobium isolated from a Lupinus angustifolius root nodule in Tunisia.</title>
        <authorList>
            <person name="Off K."/>
            <person name="Rejili M."/>
            <person name="Mars M."/>
            <person name="Brachmann A."/>
            <person name="Marin M."/>
        </authorList>
    </citation>
    <scope>NUCLEOTIDE SEQUENCE [LARGE SCALE GENOMIC DNA]</scope>
    <source>
        <strain evidence="3">aSej3</strain>
    </source>
</reference>
<protein>
    <submittedName>
        <fullName evidence="2">Uncharacterized protein</fullName>
    </submittedName>
</protein>
<dbReference type="EMBL" id="VSTH01000065">
    <property type="protein sequence ID" value="TYO64606.1"/>
    <property type="molecule type" value="Genomic_DNA"/>
</dbReference>
<sequence length="75" mass="7894">MPRLVPGIHGLRATAQGVDGRDRPGHDDAGSSARSARVGLAENPLTRSRSIVRASYRATTSTSPSTPLTTLKPRS</sequence>
<dbReference type="AlphaFoldDB" id="A0A5S4YJP3"/>
<accession>A0A5S4YJP3</accession>
<feature type="region of interest" description="Disordered" evidence="1">
    <location>
        <begin position="1"/>
        <end position="75"/>
    </location>
</feature>
<feature type="compositionally biased region" description="Basic and acidic residues" evidence="1">
    <location>
        <begin position="19"/>
        <end position="29"/>
    </location>
</feature>
<organism evidence="2 3">
    <name type="scientific">Bradyrhizobium hipponense</name>
    <dbReference type="NCBI Taxonomy" id="2605638"/>
    <lineage>
        <taxon>Bacteria</taxon>
        <taxon>Pseudomonadati</taxon>
        <taxon>Pseudomonadota</taxon>
        <taxon>Alphaproteobacteria</taxon>
        <taxon>Hyphomicrobiales</taxon>
        <taxon>Nitrobacteraceae</taxon>
        <taxon>Bradyrhizobium</taxon>
    </lineage>
</organism>
<comment type="caution">
    <text evidence="2">The sequence shown here is derived from an EMBL/GenBank/DDBJ whole genome shotgun (WGS) entry which is preliminary data.</text>
</comment>
<evidence type="ECO:0000313" key="2">
    <source>
        <dbReference type="EMBL" id="TYO64606.1"/>
    </source>
</evidence>
<evidence type="ECO:0000313" key="3">
    <source>
        <dbReference type="Proteomes" id="UP000324797"/>
    </source>
</evidence>
<dbReference type="Proteomes" id="UP000324797">
    <property type="component" value="Unassembled WGS sequence"/>
</dbReference>